<dbReference type="Proteomes" id="UP000237347">
    <property type="component" value="Unassembled WGS sequence"/>
</dbReference>
<proteinExistence type="predicted"/>
<reference evidence="1 2" key="1">
    <citation type="journal article" date="2018" name="Sci. Data">
        <title>The draft genome sequence of cork oak.</title>
        <authorList>
            <person name="Ramos A.M."/>
            <person name="Usie A."/>
            <person name="Barbosa P."/>
            <person name="Barros P.M."/>
            <person name="Capote T."/>
            <person name="Chaves I."/>
            <person name="Simoes F."/>
            <person name="Abreu I."/>
            <person name="Carrasquinho I."/>
            <person name="Faro C."/>
            <person name="Guimaraes J.B."/>
            <person name="Mendonca D."/>
            <person name="Nobrega F."/>
            <person name="Rodrigues L."/>
            <person name="Saibo N.J.M."/>
            <person name="Varela M.C."/>
            <person name="Egas C."/>
            <person name="Matos J."/>
            <person name="Miguel C.M."/>
            <person name="Oliveira M.M."/>
            <person name="Ricardo C.P."/>
            <person name="Goncalves S."/>
        </authorList>
    </citation>
    <scope>NUCLEOTIDE SEQUENCE [LARGE SCALE GENOMIC DNA]</scope>
    <source>
        <strain evidence="2">cv. HL8</strain>
    </source>
</reference>
<dbReference type="AlphaFoldDB" id="A0AAW0L6X7"/>
<organism evidence="1 2">
    <name type="scientific">Quercus suber</name>
    <name type="common">Cork oak</name>
    <dbReference type="NCBI Taxonomy" id="58331"/>
    <lineage>
        <taxon>Eukaryota</taxon>
        <taxon>Viridiplantae</taxon>
        <taxon>Streptophyta</taxon>
        <taxon>Embryophyta</taxon>
        <taxon>Tracheophyta</taxon>
        <taxon>Spermatophyta</taxon>
        <taxon>Magnoliopsida</taxon>
        <taxon>eudicotyledons</taxon>
        <taxon>Gunneridae</taxon>
        <taxon>Pentapetalae</taxon>
        <taxon>rosids</taxon>
        <taxon>fabids</taxon>
        <taxon>Fagales</taxon>
        <taxon>Fagaceae</taxon>
        <taxon>Quercus</taxon>
    </lineage>
</organism>
<sequence length="27" mass="3195">MTTTITNLITLQFFLLSHRSFPVRFPI</sequence>
<gene>
    <name evidence="1" type="ORF">CFP56_008077</name>
</gene>
<accession>A0AAW0L6X7</accession>
<evidence type="ECO:0000313" key="1">
    <source>
        <dbReference type="EMBL" id="KAK7846356.1"/>
    </source>
</evidence>
<dbReference type="EMBL" id="PKMF04000157">
    <property type="protein sequence ID" value="KAK7846356.1"/>
    <property type="molecule type" value="Genomic_DNA"/>
</dbReference>
<protein>
    <submittedName>
        <fullName evidence="1">Uncharacterized protein</fullName>
    </submittedName>
</protein>
<comment type="caution">
    <text evidence="1">The sequence shown here is derived from an EMBL/GenBank/DDBJ whole genome shotgun (WGS) entry which is preliminary data.</text>
</comment>
<evidence type="ECO:0000313" key="2">
    <source>
        <dbReference type="Proteomes" id="UP000237347"/>
    </source>
</evidence>
<name>A0AAW0L6X7_QUESU</name>
<keyword evidence="2" id="KW-1185">Reference proteome</keyword>